<name>A0A5B7FV92_PORTR</name>
<evidence type="ECO:0000256" key="1">
    <source>
        <dbReference type="SAM" id="MobiDB-lite"/>
    </source>
</evidence>
<accession>A0A5B7FV92</accession>
<feature type="region of interest" description="Disordered" evidence="1">
    <location>
        <begin position="38"/>
        <end position="80"/>
    </location>
</feature>
<evidence type="ECO:0000313" key="3">
    <source>
        <dbReference type="Proteomes" id="UP000324222"/>
    </source>
</evidence>
<evidence type="ECO:0000313" key="2">
    <source>
        <dbReference type="EMBL" id="MPC49239.1"/>
    </source>
</evidence>
<dbReference type="EMBL" id="VSRR010008751">
    <property type="protein sequence ID" value="MPC49239.1"/>
    <property type="molecule type" value="Genomic_DNA"/>
</dbReference>
<organism evidence="2 3">
    <name type="scientific">Portunus trituberculatus</name>
    <name type="common">Swimming crab</name>
    <name type="synonym">Neptunus trituberculatus</name>
    <dbReference type="NCBI Taxonomy" id="210409"/>
    <lineage>
        <taxon>Eukaryota</taxon>
        <taxon>Metazoa</taxon>
        <taxon>Ecdysozoa</taxon>
        <taxon>Arthropoda</taxon>
        <taxon>Crustacea</taxon>
        <taxon>Multicrustacea</taxon>
        <taxon>Malacostraca</taxon>
        <taxon>Eumalacostraca</taxon>
        <taxon>Eucarida</taxon>
        <taxon>Decapoda</taxon>
        <taxon>Pleocyemata</taxon>
        <taxon>Brachyura</taxon>
        <taxon>Eubrachyura</taxon>
        <taxon>Portunoidea</taxon>
        <taxon>Portunidae</taxon>
        <taxon>Portuninae</taxon>
        <taxon>Portunus</taxon>
    </lineage>
</organism>
<keyword evidence="3" id="KW-1185">Reference proteome</keyword>
<reference evidence="2 3" key="1">
    <citation type="submission" date="2019-05" db="EMBL/GenBank/DDBJ databases">
        <title>Another draft genome of Portunus trituberculatus and its Hox gene families provides insights of decapod evolution.</title>
        <authorList>
            <person name="Jeong J.-H."/>
            <person name="Song I."/>
            <person name="Kim S."/>
            <person name="Choi T."/>
            <person name="Kim D."/>
            <person name="Ryu S."/>
            <person name="Kim W."/>
        </authorList>
    </citation>
    <scope>NUCLEOTIDE SEQUENCE [LARGE SCALE GENOMIC DNA]</scope>
    <source>
        <tissue evidence="2">Muscle</tissue>
    </source>
</reference>
<protein>
    <submittedName>
        <fullName evidence="2">Uncharacterized protein</fullName>
    </submittedName>
</protein>
<dbReference type="AlphaFoldDB" id="A0A5B7FV92"/>
<feature type="compositionally biased region" description="Basic and acidic residues" evidence="1">
    <location>
        <begin position="56"/>
        <end position="80"/>
    </location>
</feature>
<proteinExistence type="predicted"/>
<gene>
    <name evidence="2" type="ORF">E2C01_043036</name>
</gene>
<sequence length="110" mass="12774">MFFPTNRVFLPSGEVRRKRGVVVCFTVDVKILQINKEKMREKSRRAGKGNLSGGRRPSERGDHVDGEKERMHQGDTDCHQQRGADFKERHQHSEMIGRNVSAVSVWVWRE</sequence>
<dbReference type="Proteomes" id="UP000324222">
    <property type="component" value="Unassembled WGS sequence"/>
</dbReference>
<comment type="caution">
    <text evidence="2">The sequence shown here is derived from an EMBL/GenBank/DDBJ whole genome shotgun (WGS) entry which is preliminary data.</text>
</comment>